<proteinExistence type="predicted"/>
<evidence type="ECO:0000313" key="1">
    <source>
        <dbReference type="EMBL" id="KKB63719.1"/>
    </source>
</evidence>
<keyword evidence="2" id="KW-1185">Reference proteome</keyword>
<dbReference type="Proteomes" id="UP000033618">
    <property type="component" value="Unassembled WGS sequence"/>
</dbReference>
<comment type="caution">
    <text evidence="1">The sequence shown here is derived from an EMBL/GenBank/DDBJ whole genome shotgun (WGS) entry which is preliminary data.</text>
</comment>
<protein>
    <submittedName>
        <fullName evidence="1">Uncharacterized protein</fullName>
    </submittedName>
</protein>
<gene>
    <name evidence="1" type="ORF">WM40_10415</name>
</gene>
<dbReference type="PATRIC" id="fig|28092.6.peg.2458"/>
<organism evidence="1 2">
    <name type="scientific">Robbsia andropogonis</name>
    <dbReference type="NCBI Taxonomy" id="28092"/>
    <lineage>
        <taxon>Bacteria</taxon>
        <taxon>Pseudomonadati</taxon>
        <taxon>Pseudomonadota</taxon>
        <taxon>Betaproteobacteria</taxon>
        <taxon>Burkholderiales</taxon>
        <taxon>Burkholderiaceae</taxon>
        <taxon>Robbsia</taxon>
    </lineage>
</organism>
<reference evidence="1 2" key="1">
    <citation type="submission" date="2015-03" db="EMBL/GenBank/DDBJ databases">
        <title>Draft Genome Sequence of Burkholderia andropogonis type strain ICMP2807, isolated from Sorghum bicolor.</title>
        <authorList>
            <person name="Lopes-Santos L."/>
            <person name="Castro D.B."/>
            <person name="Ottoboni L.M."/>
            <person name="Park D."/>
            <person name="Weirc B.S."/>
            <person name="Destefano S.A."/>
        </authorList>
    </citation>
    <scope>NUCLEOTIDE SEQUENCE [LARGE SCALE GENOMIC DNA]</scope>
    <source>
        <strain evidence="1 2">ICMP2807</strain>
    </source>
</reference>
<dbReference type="AlphaFoldDB" id="A0A0F5K1H3"/>
<dbReference type="EMBL" id="LAQU01000008">
    <property type="protein sequence ID" value="KKB63719.1"/>
    <property type="molecule type" value="Genomic_DNA"/>
</dbReference>
<evidence type="ECO:0000313" key="2">
    <source>
        <dbReference type="Proteomes" id="UP000033618"/>
    </source>
</evidence>
<name>A0A0F5K1H3_9BURK</name>
<accession>A0A0F5K1H3</accession>
<sequence>MPAIAARDASDAVRDEVSFRWGKASPRHHTSTMKLGQYHALPVVQHFTFQRIMQVRMVRGGRWT</sequence>